<dbReference type="RefSeq" id="XP_030982161.1">
    <property type="nucleotide sequence ID" value="XM_031125184.1"/>
</dbReference>
<dbReference type="GO" id="GO:0009116">
    <property type="term" value="P:nucleoside metabolic process"/>
    <property type="evidence" value="ECO:0007669"/>
    <property type="project" value="InterPro"/>
</dbReference>
<dbReference type="GeneID" id="41960093"/>
<reference evidence="3" key="3">
    <citation type="submission" date="2025-08" db="UniProtKB">
        <authorList>
            <consortium name="RefSeq"/>
        </authorList>
    </citation>
    <scope>IDENTIFICATION</scope>
    <source>
        <strain evidence="3">NI907</strain>
    </source>
</reference>
<dbReference type="Gene3D" id="3.40.50.1580">
    <property type="entry name" value="Nucleoside phosphorylase domain"/>
    <property type="match status" value="1"/>
</dbReference>
<evidence type="ECO:0000313" key="3">
    <source>
        <dbReference type="RefSeq" id="XP_030982161.1"/>
    </source>
</evidence>
<dbReference type="AlphaFoldDB" id="A0A6P8B4L1"/>
<keyword evidence="1" id="KW-1133">Transmembrane helix</keyword>
<proteinExistence type="predicted"/>
<reference evidence="3" key="2">
    <citation type="submission" date="2019-10" db="EMBL/GenBank/DDBJ databases">
        <authorList>
            <consortium name="NCBI Genome Project"/>
        </authorList>
    </citation>
    <scope>NUCLEOTIDE SEQUENCE</scope>
    <source>
        <strain evidence="3">NI907</strain>
    </source>
</reference>
<dbReference type="Proteomes" id="UP000515153">
    <property type="component" value="Chromosome I"/>
</dbReference>
<dbReference type="GO" id="GO:0003824">
    <property type="term" value="F:catalytic activity"/>
    <property type="evidence" value="ECO:0007669"/>
    <property type="project" value="InterPro"/>
</dbReference>
<reference evidence="2 3" key="1">
    <citation type="journal article" date="2019" name="Mol. Biol. Evol.">
        <title>Blast fungal genomes show frequent chromosomal changes, gene gains and losses, and effector gene turnover.</title>
        <authorList>
            <person name="Gomez Luciano L.B."/>
            <person name="Jason Tsai I."/>
            <person name="Chuma I."/>
            <person name="Tosa Y."/>
            <person name="Chen Y.H."/>
            <person name="Li J.Y."/>
            <person name="Li M.Y."/>
            <person name="Jade Lu M.Y."/>
            <person name="Nakayashiki H."/>
            <person name="Li W.H."/>
        </authorList>
    </citation>
    <scope>NUCLEOTIDE SEQUENCE [LARGE SCALE GENOMIC DNA]</scope>
    <source>
        <strain evidence="2 3">NI907</strain>
    </source>
</reference>
<keyword evidence="1" id="KW-0472">Membrane</keyword>
<sequence>NNYTWGRIGNYNIVIILLIIGKIGTVSVTITAINIINSFPHLRFGLMVGIGTGVLRLTDNINIRFGDVVVN</sequence>
<evidence type="ECO:0000313" key="2">
    <source>
        <dbReference type="Proteomes" id="UP000515153"/>
    </source>
</evidence>
<dbReference type="KEGG" id="pgri:PgNI_05147"/>
<dbReference type="InterPro" id="IPR035994">
    <property type="entry name" value="Nucleoside_phosphorylase_sf"/>
</dbReference>
<name>A0A6P8B4L1_PYRGI</name>
<accession>A0A6P8B4L1</accession>
<feature type="non-terminal residue" evidence="3">
    <location>
        <position position="1"/>
    </location>
</feature>
<evidence type="ECO:0000256" key="1">
    <source>
        <dbReference type="SAM" id="Phobius"/>
    </source>
</evidence>
<organism evidence="2 3">
    <name type="scientific">Pyricularia grisea</name>
    <name type="common">Crabgrass-specific blast fungus</name>
    <name type="synonym">Magnaporthe grisea</name>
    <dbReference type="NCBI Taxonomy" id="148305"/>
    <lineage>
        <taxon>Eukaryota</taxon>
        <taxon>Fungi</taxon>
        <taxon>Dikarya</taxon>
        <taxon>Ascomycota</taxon>
        <taxon>Pezizomycotina</taxon>
        <taxon>Sordariomycetes</taxon>
        <taxon>Sordariomycetidae</taxon>
        <taxon>Magnaporthales</taxon>
        <taxon>Pyriculariaceae</taxon>
        <taxon>Pyricularia</taxon>
    </lineage>
</organism>
<feature type="transmembrane region" description="Helical" evidence="1">
    <location>
        <begin position="12"/>
        <end position="36"/>
    </location>
</feature>
<keyword evidence="2" id="KW-1185">Reference proteome</keyword>
<keyword evidence="1" id="KW-0812">Transmembrane</keyword>
<protein>
    <submittedName>
        <fullName evidence="3">Uncharacterized protein</fullName>
    </submittedName>
</protein>
<gene>
    <name evidence="3" type="ORF">PgNI_05147</name>
</gene>